<reference evidence="1 2" key="1">
    <citation type="submission" date="2020-04" db="EMBL/GenBank/DDBJ databases">
        <title>Molecular characterization of pseudomonads from Agaricus bisporus reveal novel blotch 2 pathogens in Western Europe.</title>
        <authorList>
            <person name="Taparia T."/>
            <person name="Krijger M."/>
            <person name="Haynes E."/>
            <person name="Elpinstone J.G."/>
            <person name="Noble R."/>
            <person name="Van Der Wolf J."/>
        </authorList>
    </citation>
    <scope>NUCLEOTIDE SEQUENCE [LARGE SCALE GENOMIC DNA]</scope>
    <source>
        <strain evidence="1 2">F1001</strain>
    </source>
</reference>
<evidence type="ECO:0000313" key="2">
    <source>
        <dbReference type="Proteomes" id="UP000582981"/>
    </source>
</evidence>
<proteinExistence type="predicted"/>
<organism evidence="1 2">
    <name type="scientific">Pseudomonas gingeri</name>
    <dbReference type="NCBI Taxonomy" id="117681"/>
    <lineage>
        <taxon>Bacteria</taxon>
        <taxon>Pseudomonadati</taxon>
        <taxon>Pseudomonadota</taxon>
        <taxon>Gammaproteobacteria</taxon>
        <taxon>Pseudomonadales</taxon>
        <taxon>Pseudomonadaceae</taxon>
        <taxon>Pseudomonas</taxon>
    </lineage>
</organism>
<gene>
    <name evidence="1" type="ORF">HX829_07900</name>
</gene>
<name>A0A7Y7WBP8_9PSED</name>
<dbReference type="EMBL" id="JACAPU010000011">
    <property type="protein sequence ID" value="NWB46413.1"/>
    <property type="molecule type" value="Genomic_DNA"/>
</dbReference>
<dbReference type="RefSeq" id="WP_177143754.1">
    <property type="nucleotide sequence ID" value="NZ_JACAPU010000011.1"/>
</dbReference>
<comment type="caution">
    <text evidence="1">The sequence shown here is derived from an EMBL/GenBank/DDBJ whole genome shotgun (WGS) entry which is preliminary data.</text>
</comment>
<evidence type="ECO:0000313" key="1">
    <source>
        <dbReference type="EMBL" id="NWB46413.1"/>
    </source>
</evidence>
<dbReference type="AlphaFoldDB" id="A0A7Y7WBP8"/>
<sequence>MEFSPLRKAAIRLACTHTEDREWILAQLEPGERRQIDELLEEIHLLGLTSDPGIVAAVMSELTAASSAVGPSADSARLQALLAKAEHPFWAALVLQLETPALRREVLGGVANSTGIRRWDSAFSRQTLPPALVGSLNAYLGGE</sequence>
<dbReference type="Proteomes" id="UP000582981">
    <property type="component" value="Unassembled WGS sequence"/>
</dbReference>
<protein>
    <submittedName>
        <fullName evidence="1">Uncharacterized protein</fullName>
    </submittedName>
</protein>
<accession>A0A7Y7WBP8</accession>